<dbReference type="InterPro" id="IPR005135">
    <property type="entry name" value="Endo/exonuclease/phosphatase"/>
</dbReference>
<feature type="transmembrane region" description="Helical" evidence="1">
    <location>
        <begin position="12"/>
        <end position="32"/>
    </location>
</feature>
<keyword evidence="1" id="KW-0472">Membrane</keyword>
<proteinExistence type="predicted"/>
<dbReference type="PANTHER" id="PTHR42834:SF1">
    <property type="entry name" value="ENDONUCLEASE_EXONUCLEASE_PHOSPHATASE FAMILY PROTEIN (AFU_ORTHOLOGUE AFUA_3G09210)"/>
    <property type="match status" value="1"/>
</dbReference>
<keyword evidence="1" id="KW-0812">Transmembrane</keyword>
<dbReference type="EMBL" id="FPHN01000119">
    <property type="protein sequence ID" value="SFV61025.1"/>
    <property type="molecule type" value="Genomic_DNA"/>
</dbReference>
<dbReference type="AlphaFoldDB" id="A0A1W1C5L6"/>
<accession>A0A1W1C5L6</accession>
<gene>
    <name evidence="3" type="ORF">MNB_SV-14-1172</name>
</gene>
<sequence>MERCLNSFLGRILPTFSIVFFFFPAFLFSFNIKIASYNVENLFDMQYSGHEYKEYIPYKHGWNQQKLSKKLLNISEVICEINADIIGLQEVENRNILNKLQSSLRRVGCIYKYSAISHKKDSAIQVALLSKFPIKSKKEVIVNRALGYRNILRVKYIFNNKPLFIYVNHWKSKSSKESKRIISAKALKKDLQSLPKDSEYILLGDFNSDYDEYKHIEKKHNDTSGKTGINNILKTINFDREFIRPYSIRNSVFEHYNLWLELPNYKRWSHNFYGDKQALDAILLPYTLFDGKGIDYISNSFYVFKKNYLFHKKGYIFRWEYKNRHHQGRGYSDHLPIVASFSTKPFKKIRESTIRGSIKSLYSKNPLFPMLLKRVKVVSKEKKRVLIKDLNSKQTIYIYGVKDSLVLGKFYDIIVYNRKLYKGHYEIIDFEIKKGYDTPINKKD</sequence>
<organism evidence="3">
    <name type="scientific">hydrothermal vent metagenome</name>
    <dbReference type="NCBI Taxonomy" id="652676"/>
    <lineage>
        <taxon>unclassified sequences</taxon>
        <taxon>metagenomes</taxon>
        <taxon>ecological metagenomes</taxon>
    </lineage>
</organism>
<dbReference type="InterPro" id="IPR036691">
    <property type="entry name" value="Endo/exonu/phosph_ase_sf"/>
</dbReference>
<keyword evidence="1" id="KW-1133">Transmembrane helix</keyword>
<evidence type="ECO:0000256" key="1">
    <source>
        <dbReference type="SAM" id="Phobius"/>
    </source>
</evidence>
<dbReference type="SUPFAM" id="SSF56219">
    <property type="entry name" value="DNase I-like"/>
    <property type="match status" value="1"/>
</dbReference>
<reference evidence="3" key="1">
    <citation type="submission" date="2016-10" db="EMBL/GenBank/DDBJ databases">
        <authorList>
            <person name="de Groot N.N."/>
        </authorList>
    </citation>
    <scope>NUCLEOTIDE SEQUENCE</scope>
</reference>
<dbReference type="GO" id="GO:0003824">
    <property type="term" value="F:catalytic activity"/>
    <property type="evidence" value="ECO:0007669"/>
    <property type="project" value="InterPro"/>
</dbReference>
<evidence type="ECO:0000259" key="2">
    <source>
        <dbReference type="Pfam" id="PF19580"/>
    </source>
</evidence>
<evidence type="ECO:0000313" key="3">
    <source>
        <dbReference type="EMBL" id="SFV61025.1"/>
    </source>
</evidence>
<dbReference type="Pfam" id="PF19580">
    <property type="entry name" value="Exo_endo_phos_3"/>
    <property type="match status" value="1"/>
</dbReference>
<dbReference type="PANTHER" id="PTHR42834">
    <property type="entry name" value="ENDONUCLEASE/EXONUCLEASE/PHOSPHATASE FAMILY PROTEIN (AFU_ORTHOLOGUE AFUA_3G09210)"/>
    <property type="match status" value="1"/>
</dbReference>
<protein>
    <recommendedName>
        <fullName evidence="2">Endonuclease/exonuclease/phosphatase domain-containing protein</fullName>
    </recommendedName>
</protein>
<feature type="domain" description="Endonuclease/exonuclease/phosphatase" evidence="2">
    <location>
        <begin position="34"/>
        <end position="339"/>
    </location>
</feature>
<name>A0A1W1C5L6_9ZZZZ</name>
<dbReference type="Gene3D" id="3.60.10.10">
    <property type="entry name" value="Endonuclease/exonuclease/phosphatase"/>
    <property type="match status" value="1"/>
</dbReference>